<feature type="region of interest" description="Disordered" evidence="1">
    <location>
        <begin position="223"/>
        <end position="282"/>
    </location>
</feature>
<protein>
    <submittedName>
        <fullName evidence="2">Uncharacterized protein</fullName>
    </submittedName>
</protein>
<sequence>MATSAYQSWLKKREFKAPRPPSSPSSAPPAASAPPPSKESAPDAAKLQQEQRVPSPVKSGSSRAVSAMERTRVAVKHVVRPSAVGKRPRSCLSDLEEAAGREDGAKVAARLKEVKVAVTKVAQYKVAAREDAAPVVRKRLWSWNTSEEDAETTKKRRRSGQEQVMRETALKLASASKVLRLSAAKRELERAAWSGMVDTDAKVAAKFTAEVKTAGIVGLQKEREGVKRKREIPVVEQSDESNDTTTKRLRFDTEGQESDGGGKGGGLPPKSPMQKKPKKMRTAMLDESQYWMAVDRFSHLT</sequence>
<evidence type="ECO:0000256" key="1">
    <source>
        <dbReference type="SAM" id="MobiDB-lite"/>
    </source>
</evidence>
<dbReference type="EMBL" id="QXFT01002764">
    <property type="protein sequence ID" value="KAE9293467.1"/>
    <property type="molecule type" value="Genomic_DNA"/>
</dbReference>
<feature type="compositionally biased region" description="Gly residues" evidence="1">
    <location>
        <begin position="258"/>
        <end position="267"/>
    </location>
</feature>
<feature type="compositionally biased region" description="Polar residues" evidence="1">
    <location>
        <begin position="48"/>
        <end position="64"/>
    </location>
</feature>
<accession>A0A6A4CSJ4</accession>
<organism evidence="2 3">
    <name type="scientific">Phytophthora rubi</name>
    <dbReference type="NCBI Taxonomy" id="129364"/>
    <lineage>
        <taxon>Eukaryota</taxon>
        <taxon>Sar</taxon>
        <taxon>Stramenopiles</taxon>
        <taxon>Oomycota</taxon>
        <taxon>Peronosporomycetes</taxon>
        <taxon>Peronosporales</taxon>
        <taxon>Peronosporaceae</taxon>
        <taxon>Phytophthora</taxon>
    </lineage>
</organism>
<proteinExistence type="predicted"/>
<dbReference type="AlphaFoldDB" id="A0A6A4CSJ4"/>
<evidence type="ECO:0000313" key="2">
    <source>
        <dbReference type="EMBL" id="KAE9293467.1"/>
    </source>
</evidence>
<feature type="region of interest" description="Disordered" evidence="1">
    <location>
        <begin position="144"/>
        <end position="164"/>
    </location>
</feature>
<feature type="region of interest" description="Disordered" evidence="1">
    <location>
        <begin position="1"/>
        <end position="70"/>
    </location>
</feature>
<dbReference type="Proteomes" id="UP000434957">
    <property type="component" value="Unassembled WGS sequence"/>
</dbReference>
<comment type="caution">
    <text evidence="2">The sequence shown here is derived from an EMBL/GenBank/DDBJ whole genome shotgun (WGS) entry which is preliminary data.</text>
</comment>
<name>A0A6A4CSJ4_9STRA</name>
<feature type="compositionally biased region" description="Pro residues" evidence="1">
    <location>
        <begin position="18"/>
        <end position="37"/>
    </location>
</feature>
<evidence type="ECO:0000313" key="3">
    <source>
        <dbReference type="Proteomes" id="UP000434957"/>
    </source>
</evidence>
<reference evidence="2 3" key="1">
    <citation type="submission" date="2018-08" db="EMBL/GenBank/DDBJ databases">
        <title>Genomic investigation of the strawberry pathogen Phytophthora fragariae indicates pathogenicity is determined by transcriptional variation in three key races.</title>
        <authorList>
            <person name="Adams T.M."/>
            <person name="Armitage A.D."/>
            <person name="Sobczyk M.K."/>
            <person name="Bates H.J."/>
            <person name="Dunwell J.M."/>
            <person name="Nellist C.F."/>
            <person name="Harrison R.J."/>
        </authorList>
    </citation>
    <scope>NUCLEOTIDE SEQUENCE [LARGE SCALE GENOMIC DNA]</scope>
    <source>
        <strain evidence="2 3">SCRP333</strain>
    </source>
</reference>
<keyword evidence="3" id="KW-1185">Reference proteome</keyword>
<gene>
    <name evidence="2" type="ORF">PR003_g24497</name>
</gene>